<evidence type="ECO:0000313" key="8">
    <source>
        <dbReference type="EMBL" id="BDQ37690.1"/>
    </source>
</evidence>
<keyword evidence="3" id="KW-1003">Cell membrane</keyword>
<dbReference type="EMBL" id="AP026709">
    <property type="protein sequence ID" value="BDQ37690.1"/>
    <property type="molecule type" value="Genomic_DNA"/>
</dbReference>
<dbReference type="Proteomes" id="UP001317742">
    <property type="component" value="Chromosome"/>
</dbReference>
<feature type="transmembrane region" description="Helical" evidence="7">
    <location>
        <begin position="51"/>
        <end position="72"/>
    </location>
</feature>
<evidence type="ECO:0000256" key="1">
    <source>
        <dbReference type="ARBA" id="ARBA00004651"/>
    </source>
</evidence>
<feature type="transmembrane region" description="Helical" evidence="7">
    <location>
        <begin position="355"/>
        <end position="373"/>
    </location>
</feature>
<feature type="transmembrane region" description="Helical" evidence="7">
    <location>
        <begin position="12"/>
        <end position="31"/>
    </location>
</feature>
<evidence type="ECO:0000313" key="9">
    <source>
        <dbReference type="Proteomes" id="UP001317742"/>
    </source>
</evidence>
<keyword evidence="4 7" id="KW-0812">Transmembrane</keyword>
<evidence type="ECO:0000256" key="3">
    <source>
        <dbReference type="ARBA" id="ARBA00022475"/>
    </source>
</evidence>
<evidence type="ECO:0000256" key="6">
    <source>
        <dbReference type="ARBA" id="ARBA00023136"/>
    </source>
</evidence>
<dbReference type="Pfam" id="PF03916">
    <property type="entry name" value="NrfD"/>
    <property type="match status" value="1"/>
</dbReference>
<keyword evidence="5 7" id="KW-1133">Transmembrane helix</keyword>
<gene>
    <name evidence="8" type="ORF">SYK_20500</name>
</gene>
<comment type="subcellular location">
    <subcellularLocation>
        <location evidence="1">Cell membrane</location>
        <topology evidence="1">Multi-pass membrane protein</topology>
    </subcellularLocation>
</comment>
<dbReference type="PANTHER" id="PTHR43044">
    <property type="match status" value="1"/>
</dbReference>
<sequence length="412" mass="45830">MLELALKGSKRYYAWVAFLLVLIGIGALAYLNQLMVGLKTTGMSRDVSWGFYISQLTYLVGLAASGVMIVLPNYFHGYKANKHMVIFGEFMAIAACIMCLLFVVVDIGQPSRMMNMFLHPSPNSVLFWDAMVINGYLFLNLFVGWTCLTADRANLSHPKWLKPFIYISIIWAFSIHTVTAFLYQGLPGRHYWLTAILAARFLASAFCAGPAILTLVMLVTERVTTFKMPKNALKTLVKIIAYAMCVNMFFFALEVFTAFYSNMPGHMHPLVYLFAGAHGHHELVGLMWTFIGFAAISITLLVTPKFRNNMKLLPWTLVILVIATWLDKGLGLLIGGFNPTPFDTITPYWPTGKELLVSMMIYAIGALIVTILFKVATEVKQEMGHSQALPCGCSTEDACNCTSAEEETPAEA</sequence>
<evidence type="ECO:0000256" key="4">
    <source>
        <dbReference type="ARBA" id="ARBA00022692"/>
    </source>
</evidence>
<dbReference type="InterPro" id="IPR054823">
    <property type="entry name" value="DsrP-like"/>
</dbReference>
<dbReference type="InterPro" id="IPR005614">
    <property type="entry name" value="NrfD-like"/>
</dbReference>
<dbReference type="RefSeq" id="WP_281760209.1">
    <property type="nucleotide sequence ID" value="NZ_AP026709.1"/>
</dbReference>
<comment type="similarity">
    <text evidence="2">Belongs to the NrfD family.</text>
</comment>
<organism evidence="8 9">
    <name type="scientific">Pseudodesulfovibrio nedwellii</name>
    <dbReference type="NCBI Taxonomy" id="2973072"/>
    <lineage>
        <taxon>Bacteria</taxon>
        <taxon>Pseudomonadati</taxon>
        <taxon>Thermodesulfobacteriota</taxon>
        <taxon>Desulfovibrionia</taxon>
        <taxon>Desulfovibrionales</taxon>
        <taxon>Desulfovibrionaceae</taxon>
    </lineage>
</organism>
<protein>
    <submittedName>
        <fullName evidence="8">Hdr menaquinol oxidoreductase integral membrane subunit</fullName>
    </submittedName>
</protein>
<keyword evidence="6 7" id="KW-0472">Membrane</keyword>
<feature type="transmembrane region" description="Helical" evidence="7">
    <location>
        <begin position="239"/>
        <end position="263"/>
    </location>
</feature>
<dbReference type="PANTHER" id="PTHR43044:SF2">
    <property type="entry name" value="POLYSULPHIDE REDUCTASE NRFD"/>
    <property type="match status" value="1"/>
</dbReference>
<feature type="transmembrane region" description="Helical" evidence="7">
    <location>
        <begin position="164"/>
        <end position="186"/>
    </location>
</feature>
<dbReference type="NCBIfam" id="NF045798">
    <property type="entry name" value="DsrP"/>
    <property type="match status" value="1"/>
</dbReference>
<accession>A0ABM8B1L0</accession>
<evidence type="ECO:0000256" key="2">
    <source>
        <dbReference type="ARBA" id="ARBA00008929"/>
    </source>
</evidence>
<proteinExistence type="inferred from homology"/>
<evidence type="ECO:0000256" key="5">
    <source>
        <dbReference type="ARBA" id="ARBA00022989"/>
    </source>
</evidence>
<dbReference type="Gene3D" id="1.20.1630.10">
    <property type="entry name" value="Formate dehydrogenase/DMSO reductase domain"/>
    <property type="match status" value="1"/>
</dbReference>
<feature type="transmembrane region" description="Helical" evidence="7">
    <location>
        <begin position="315"/>
        <end position="335"/>
    </location>
</feature>
<name>A0ABM8B1L0_9BACT</name>
<feature type="transmembrane region" description="Helical" evidence="7">
    <location>
        <begin position="125"/>
        <end position="143"/>
    </location>
</feature>
<feature type="transmembrane region" description="Helical" evidence="7">
    <location>
        <begin position="84"/>
        <end position="105"/>
    </location>
</feature>
<keyword evidence="9" id="KW-1185">Reference proteome</keyword>
<feature type="transmembrane region" description="Helical" evidence="7">
    <location>
        <begin position="192"/>
        <end position="218"/>
    </location>
</feature>
<evidence type="ECO:0000256" key="7">
    <source>
        <dbReference type="SAM" id="Phobius"/>
    </source>
</evidence>
<feature type="transmembrane region" description="Helical" evidence="7">
    <location>
        <begin position="283"/>
        <end position="303"/>
    </location>
</feature>
<reference evidence="8 9" key="1">
    <citation type="submission" date="2022-08" db="EMBL/GenBank/DDBJ databases">
        <title>Genome Sequence of the sulphate-reducing bacterium, Pseudodesulfovibrio sp. SYK.</title>
        <authorList>
            <person name="Kondo R."/>
            <person name="Kataoka T."/>
        </authorList>
    </citation>
    <scope>NUCLEOTIDE SEQUENCE [LARGE SCALE GENOMIC DNA]</scope>
    <source>
        <strain evidence="8 9">SYK</strain>
    </source>
</reference>